<dbReference type="Proteomes" id="UP000762676">
    <property type="component" value="Unassembled WGS sequence"/>
</dbReference>
<dbReference type="EMBL" id="BMAT01011802">
    <property type="protein sequence ID" value="GFR79342.1"/>
    <property type="molecule type" value="Genomic_DNA"/>
</dbReference>
<sequence length="116" mass="13426">MKIYKDWITQESLDNIQEGREIKGELNRCSTWTEKKETQENHSIAHLEVNQSIKRDKNRFLEGQRQLSKQVQVETGLGHQITKAPPGKQSKPATPVKDQKFYFHTRRTAGKMGGTF</sequence>
<dbReference type="AlphaFoldDB" id="A0AAV4G0W8"/>
<name>A0AAV4G0W8_9GAST</name>
<reference evidence="1 2" key="1">
    <citation type="journal article" date="2021" name="Elife">
        <title>Chloroplast acquisition without the gene transfer in kleptoplastic sea slugs, Plakobranchus ocellatus.</title>
        <authorList>
            <person name="Maeda T."/>
            <person name="Takahashi S."/>
            <person name="Yoshida T."/>
            <person name="Shimamura S."/>
            <person name="Takaki Y."/>
            <person name="Nagai Y."/>
            <person name="Toyoda A."/>
            <person name="Suzuki Y."/>
            <person name="Arimoto A."/>
            <person name="Ishii H."/>
            <person name="Satoh N."/>
            <person name="Nishiyama T."/>
            <person name="Hasebe M."/>
            <person name="Maruyama T."/>
            <person name="Minagawa J."/>
            <person name="Obokata J."/>
            <person name="Shigenobu S."/>
        </authorList>
    </citation>
    <scope>NUCLEOTIDE SEQUENCE [LARGE SCALE GENOMIC DNA]</scope>
</reference>
<evidence type="ECO:0000313" key="2">
    <source>
        <dbReference type="Proteomes" id="UP000762676"/>
    </source>
</evidence>
<protein>
    <submittedName>
        <fullName evidence="1">Uncharacterized protein</fullName>
    </submittedName>
</protein>
<organism evidence="1 2">
    <name type="scientific">Elysia marginata</name>
    <dbReference type="NCBI Taxonomy" id="1093978"/>
    <lineage>
        <taxon>Eukaryota</taxon>
        <taxon>Metazoa</taxon>
        <taxon>Spiralia</taxon>
        <taxon>Lophotrochozoa</taxon>
        <taxon>Mollusca</taxon>
        <taxon>Gastropoda</taxon>
        <taxon>Heterobranchia</taxon>
        <taxon>Euthyneura</taxon>
        <taxon>Panpulmonata</taxon>
        <taxon>Sacoglossa</taxon>
        <taxon>Placobranchoidea</taxon>
        <taxon>Plakobranchidae</taxon>
        <taxon>Elysia</taxon>
    </lineage>
</organism>
<evidence type="ECO:0000313" key="1">
    <source>
        <dbReference type="EMBL" id="GFR79342.1"/>
    </source>
</evidence>
<comment type="caution">
    <text evidence="1">The sequence shown here is derived from an EMBL/GenBank/DDBJ whole genome shotgun (WGS) entry which is preliminary data.</text>
</comment>
<gene>
    <name evidence="1" type="ORF">ElyMa_005871900</name>
</gene>
<proteinExistence type="predicted"/>
<keyword evidence="2" id="KW-1185">Reference proteome</keyword>
<accession>A0AAV4G0W8</accession>